<evidence type="ECO:0000256" key="7">
    <source>
        <dbReference type="ARBA" id="ARBA00023136"/>
    </source>
</evidence>
<keyword evidence="5 10" id="KW-0256">Endoplasmic reticulum</keyword>
<evidence type="ECO:0000313" key="14">
    <source>
        <dbReference type="EMBL" id="OJD29121.1"/>
    </source>
</evidence>
<protein>
    <recommendedName>
        <fullName evidence="10">O-acyltransferase</fullName>
    </recommendedName>
</protein>
<gene>
    <name evidence="14" type="ORF">BKCO1_920002</name>
</gene>
<evidence type="ECO:0000256" key="10">
    <source>
        <dbReference type="PIRNR" id="PIRNR000439"/>
    </source>
</evidence>
<comment type="similarity">
    <text evidence="2 10">Belongs to the membrane-bound acyltransferase family. Sterol o-acyltransferase subfamily.</text>
</comment>
<dbReference type="GO" id="GO:0005789">
    <property type="term" value="C:endoplasmic reticulum membrane"/>
    <property type="evidence" value="ECO:0007669"/>
    <property type="project" value="UniProtKB-SubCell"/>
</dbReference>
<evidence type="ECO:0000256" key="1">
    <source>
        <dbReference type="ARBA" id="ARBA00004477"/>
    </source>
</evidence>
<keyword evidence="6 13" id="KW-1133">Transmembrane helix</keyword>
<evidence type="ECO:0000256" key="12">
    <source>
        <dbReference type="SAM" id="MobiDB-lite"/>
    </source>
</evidence>
<feature type="region of interest" description="Disordered" evidence="12">
    <location>
        <begin position="1"/>
        <end position="31"/>
    </location>
</feature>
<keyword evidence="3 10" id="KW-0808">Transferase</keyword>
<feature type="active site" evidence="11">
    <location>
        <position position="479"/>
    </location>
</feature>
<evidence type="ECO:0000256" key="2">
    <source>
        <dbReference type="ARBA" id="ARBA00009010"/>
    </source>
</evidence>
<dbReference type="PIRSF" id="PIRSF000439">
    <property type="entry name" value="Oat_ACAT_DAG_ARE"/>
    <property type="match status" value="1"/>
</dbReference>
<dbReference type="Pfam" id="PF03062">
    <property type="entry name" value="MBOAT"/>
    <property type="match status" value="1"/>
</dbReference>
<keyword evidence="8 10" id="KW-0012">Acyltransferase</keyword>
<dbReference type="PANTHER" id="PTHR10408:SF9">
    <property type="entry name" value="STEROL O-ACYLTRANSFERASE 2-RELATED"/>
    <property type="match status" value="1"/>
</dbReference>
<accession>A0A1J9QKX7</accession>
<evidence type="ECO:0000313" key="15">
    <source>
        <dbReference type="Proteomes" id="UP000183809"/>
    </source>
</evidence>
<dbReference type="OrthoDB" id="10039049at2759"/>
<dbReference type="InterPro" id="IPR014371">
    <property type="entry name" value="Oat_ACAT_DAG_ARE"/>
</dbReference>
<comment type="function">
    <text evidence="9">Sterol O-acyltransferase that catalyzes the formation of stery esters.</text>
</comment>
<comment type="subcellular location">
    <subcellularLocation>
        <location evidence="1 10">Endoplasmic reticulum membrane</location>
        <topology evidence="1 10">Multi-pass membrane protein</topology>
    </subcellularLocation>
</comment>
<organism evidence="14 15">
    <name type="scientific">Diplodia corticola</name>
    <dbReference type="NCBI Taxonomy" id="236234"/>
    <lineage>
        <taxon>Eukaryota</taxon>
        <taxon>Fungi</taxon>
        <taxon>Dikarya</taxon>
        <taxon>Ascomycota</taxon>
        <taxon>Pezizomycotina</taxon>
        <taxon>Dothideomycetes</taxon>
        <taxon>Dothideomycetes incertae sedis</taxon>
        <taxon>Botryosphaeriales</taxon>
        <taxon>Botryosphaeriaceae</taxon>
        <taxon>Diplodia</taxon>
    </lineage>
</organism>
<sequence length="542" mass="62231">MSTTTSFEPAAANGDAMPDIAQPRARKPENPQLLRTLNDEATPSGLSRQVAVSLQKGDPKLTRLQQRPQIRAEQKRRIFPTIDYAARVSHFDPQSEYRDFRGFFVLFWVGLAIMVLSNMVGHYKETGYPLSIRQWNTFTANIWEMGLSDLIMCASTAISLPLHKLYDTGAPEMRWSKNGMLIQSIYQGVWMTFWTLWPFVRGWTWTAQVFFILHYLVMYMKMHSYAFYNGHLSETRHRLQELDHPETASMAAARKYPSAQTHLNQLTPESEKEDALRGNDDSLAQLRDDLAHELVSPLGNVSYPKNLTVANYIDYLFCPTLCYELEYPRTERVRKSELAYKTLAVFGCIFLLTFITEAYVMPSLDIAAAELELPGSFGGRTTIVLETISRLLFPFTAIFLLVFLVIFEYALGAFAEMTCFADRHFYSDWWNSCDWLEFSREWNIPVHRFLRRHVYSASRHRFSRSTATVITFLISAAAHELVMGCITKKLRGYGAFAMMLQIPIVAVQRSKPVRGRTLLNNVLFWCSMVLGLSMMCALYVLV</sequence>
<dbReference type="Proteomes" id="UP000183809">
    <property type="component" value="Unassembled WGS sequence"/>
</dbReference>
<proteinExistence type="inferred from homology"/>
<feature type="transmembrane region" description="Helical" evidence="13">
    <location>
        <begin position="103"/>
        <end position="120"/>
    </location>
</feature>
<evidence type="ECO:0000256" key="9">
    <source>
        <dbReference type="ARBA" id="ARBA00023568"/>
    </source>
</evidence>
<dbReference type="GeneID" id="31020203"/>
<dbReference type="EMBL" id="MNUE01000092">
    <property type="protein sequence ID" value="OJD29121.1"/>
    <property type="molecule type" value="Genomic_DNA"/>
</dbReference>
<evidence type="ECO:0000256" key="5">
    <source>
        <dbReference type="ARBA" id="ARBA00022824"/>
    </source>
</evidence>
<keyword evidence="4 13" id="KW-0812">Transmembrane</keyword>
<dbReference type="AlphaFoldDB" id="A0A1J9QKX7"/>
<evidence type="ECO:0000256" key="3">
    <source>
        <dbReference type="ARBA" id="ARBA00022679"/>
    </source>
</evidence>
<feature type="transmembrane region" description="Helical" evidence="13">
    <location>
        <begin position="391"/>
        <end position="415"/>
    </location>
</feature>
<evidence type="ECO:0000256" key="11">
    <source>
        <dbReference type="PIRSR" id="PIRSR000439-1"/>
    </source>
</evidence>
<dbReference type="RefSeq" id="XP_020125381.1">
    <property type="nucleotide sequence ID" value="XM_020279939.1"/>
</dbReference>
<dbReference type="STRING" id="236234.A0A1J9QKX7"/>
<feature type="transmembrane region" description="Helical" evidence="13">
    <location>
        <begin position="203"/>
        <end position="220"/>
    </location>
</feature>
<dbReference type="GO" id="GO:0034737">
    <property type="term" value="F:ergosterol O-acyltransferase activity"/>
    <property type="evidence" value="ECO:0007669"/>
    <property type="project" value="TreeGrafter"/>
</dbReference>
<keyword evidence="7 10" id="KW-0472">Membrane</keyword>
<dbReference type="InterPro" id="IPR004299">
    <property type="entry name" value="MBOAT_fam"/>
</dbReference>
<dbReference type="GO" id="GO:0008204">
    <property type="term" value="P:ergosterol metabolic process"/>
    <property type="evidence" value="ECO:0007669"/>
    <property type="project" value="TreeGrafter"/>
</dbReference>
<reference evidence="14 15" key="1">
    <citation type="submission" date="2016-10" db="EMBL/GenBank/DDBJ databases">
        <title>Proteomics and genomics reveal pathogen-plant mechanisms compatible with a hemibiotrophic lifestyle of Diplodia corticola.</title>
        <authorList>
            <person name="Fernandes I."/>
            <person name="De Jonge R."/>
            <person name="Van De Peer Y."/>
            <person name="Devreese B."/>
            <person name="Alves A."/>
            <person name="Esteves A.C."/>
        </authorList>
    </citation>
    <scope>NUCLEOTIDE SEQUENCE [LARGE SCALE GENOMIC DNA]</scope>
    <source>
        <strain evidence="14 15">CBS 112549</strain>
    </source>
</reference>
<keyword evidence="15" id="KW-1185">Reference proteome</keyword>
<feature type="transmembrane region" description="Helical" evidence="13">
    <location>
        <begin position="338"/>
        <end position="355"/>
    </location>
</feature>
<feature type="transmembrane region" description="Helical" evidence="13">
    <location>
        <begin position="519"/>
        <end position="541"/>
    </location>
</feature>
<evidence type="ECO:0000256" key="6">
    <source>
        <dbReference type="ARBA" id="ARBA00022989"/>
    </source>
</evidence>
<dbReference type="PANTHER" id="PTHR10408">
    <property type="entry name" value="STEROL O-ACYLTRANSFERASE"/>
    <property type="match status" value="1"/>
</dbReference>
<name>A0A1J9QKX7_9PEZI</name>
<evidence type="ECO:0000256" key="13">
    <source>
        <dbReference type="SAM" id="Phobius"/>
    </source>
</evidence>
<comment type="caution">
    <text evidence="14">The sequence shown here is derived from an EMBL/GenBank/DDBJ whole genome shotgun (WGS) entry which is preliminary data.</text>
</comment>
<evidence type="ECO:0000256" key="8">
    <source>
        <dbReference type="ARBA" id="ARBA00023315"/>
    </source>
</evidence>
<evidence type="ECO:0000256" key="4">
    <source>
        <dbReference type="ARBA" id="ARBA00022692"/>
    </source>
</evidence>